<dbReference type="OrthoDB" id="9796817at2"/>
<feature type="signal peptide" evidence="5">
    <location>
        <begin position="1"/>
        <end position="24"/>
    </location>
</feature>
<feature type="chain" id="PRO_5044096855" evidence="5">
    <location>
        <begin position="25"/>
        <end position="551"/>
    </location>
</feature>
<dbReference type="PROSITE" id="PS51257">
    <property type="entry name" value="PROKAR_LIPOPROTEIN"/>
    <property type="match status" value="1"/>
</dbReference>
<keyword evidence="3 5" id="KW-0732">Signal</keyword>
<evidence type="ECO:0000313" key="7">
    <source>
        <dbReference type="EMBL" id="WWD78817.1"/>
    </source>
</evidence>
<dbReference type="SUPFAM" id="SSF53850">
    <property type="entry name" value="Periplasmic binding protein-like II"/>
    <property type="match status" value="1"/>
</dbReference>
<reference evidence="7 8" key="1">
    <citation type="submission" date="2024-01" db="EMBL/GenBank/DDBJ databases">
        <title>Complete Genome Sequence of Alkalicoccus halolimnae BZ-SZ-XJ29T, a Moderately Halophilic Bacterium Isolated from a Salt Lake.</title>
        <authorList>
            <person name="Zhao B."/>
        </authorList>
    </citation>
    <scope>NUCLEOTIDE SEQUENCE [LARGE SCALE GENOMIC DNA]</scope>
    <source>
        <strain evidence="7 8">BZ-SZ-XJ29</strain>
    </source>
</reference>
<evidence type="ECO:0000313" key="8">
    <source>
        <dbReference type="Proteomes" id="UP000321816"/>
    </source>
</evidence>
<dbReference type="Gene3D" id="3.40.190.10">
    <property type="entry name" value="Periplasmic binding protein-like II"/>
    <property type="match status" value="1"/>
</dbReference>
<feature type="region of interest" description="Disordered" evidence="4">
    <location>
        <begin position="24"/>
        <end position="59"/>
    </location>
</feature>
<dbReference type="AlphaFoldDB" id="A0A5C7FGI1"/>
<feature type="compositionally biased region" description="Low complexity" evidence="4">
    <location>
        <begin position="24"/>
        <end position="45"/>
    </location>
</feature>
<keyword evidence="8" id="KW-1185">Reference proteome</keyword>
<name>A0A5C7FGI1_9BACI</name>
<gene>
    <name evidence="7" type="ORF">FTX54_010300</name>
</gene>
<sequence length="551" mass="60458">MKKSRKLKVVTVMAAAAMMTAACASEPDNSGADNGAAPDNGGNNEAAEDGDSAGDGEAEELAGGNDLIIGTLSDISSLDPHTTSDVPSGNVQINIFESLTKFNEDLELQPNLAESWEDVEADVWEFKLREDVTFTDGTEFNAEAVKVNIERLLDPDVASPRAGQFETIEEVEVVDDYTVRFHLENPFAALPAHLSTYPSNIVSPELIEEDYANMEDDGQPGDIINENPVGTGIFTFNSWEPGDRVVLDANEDYWGENVNVDSVTFNVVPEDLTRIGEMESGAAHIIDPVTPSDMSRVEETDGTNVYQREAASITYMGFNAEKEPFGDERVRSAIDLALNKENMQEGVLEGTGEPANGPINSTQFGYSENIEPSAQDLEEAQSLLEEAGYEDGFETTLWTNDSRERMDIAELAQADLAQIGVDVTIEVLEWGAYLDATAEGEHDMFILGLSLPTMDADYPLHELFHSDSVGEGNRFFYADTDYDEIIQQARIEEDEDARLSLYEDAVNHLNAASPASFLYHPDHIMGHRDEISGFWADGSGLYQLQDVEIEQ</sequence>
<evidence type="ECO:0000259" key="6">
    <source>
        <dbReference type="Pfam" id="PF00496"/>
    </source>
</evidence>
<accession>A0A5C7FGI1</accession>
<proteinExistence type="inferred from homology"/>
<evidence type="ECO:0000256" key="1">
    <source>
        <dbReference type="ARBA" id="ARBA00005695"/>
    </source>
</evidence>
<evidence type="ECO:0000256" key="3">
    <source>
        <dbReference type="ARBA" id="ARBA00022729"/>
    </source>
</evidence>
<feature type="domain" description="Solute-binding protein family 5" evidence="6">
    <location>
        <begin position="107"/>
        <end position="468"/>
    </location>
</feature>
<dbReference type="GO" id="GO:0015833">
    <property type="term" value="P:peptide transport"/>
    <property type="evidence" value="ECO:0007669"/>
    <property type="project" value="TreeGrafter"/>
</dbReference>
<evidence type="ECO:0000256" key="4">
    <source>
        <dbReference type="SAM" id="MobiDB-lite"/>
    </source>
</evidence>
<evidence type="ECO:0000256" key="2">
    <source>
        <dbReference type="ARBA" id="ARBA00022448"/>
    </source>
</evidence>
<protein>
    <submittedName>
        <fullName evidence="7">Glutathione ABC transporter substrate-binding protein</fullName>
    </submittedName>
</protein>
<dbReference type="InterPro" id="IPR030678">
    <property type="entry name" value="Peptide/Ni-bd"/>
</dbReference>
<organism evidence="7 8">
    <name type="scientific">Alkalicoccus halolimnae</name>
    <dbReference type="NCBI Taxonomy" id="1667239"/>
    <lineage>
        <taxon>Bacteria</taxon>
        <taxon>Bacillati</taxon>
        <taxon>Bacillota</taxon>
        <taxon>Bacilli</taxon>
        <taxon>Bacillales</taxon>
        <taxon>Bacillaceae</taxon>
        <taxon>Alkalicoccus</taxon>
    </lineage>
</organism>
<dbReference type="PANTHER" id="PTHR30290">
    <property type="entry name" value="PERIPLASMIC BINDING COMPONENT OF ABC TRANSPORTER"/>
    <property type="match status" value="1"/>
</dbReference>
<dbReference type="EMBL" id="CP144914">
    <property type="protein sequence ID" value="WWD78817.1"/>
    <property type="molecule type" value="Genomic_DNA"/>
</dbReference>
<feature type="compositionally biased region" description="Acidic residues" evidence="4">
    <location>
        <begin position="46"/>
        <end position="59"/>
    </location>
</feature>
<dbReference type="GO" id="GO:0042597">
    <property type="term" value="C:periplasmic space"/>
    <property type="evidence" value="ECO:0007669"/>
    <property type="project" value="UniProtKB-ARBA"/>
</dbReference>
<comment type="similarity">
    <text evidence="1">Belongs to the bacterial solute-binding protein 5 family.</text>
</comment>
<dbReference type="Pfam" id="PF00496">
    <property type="entry name" value="SBP_bac_5"/>
    <property type="match status" value="1"/>
</dbReference>
<dbReference type="Gene3D" id="3.90.76.10">
    <property type="entry name" value="Dipeptide-binding Protein, Domain 1"/>
    <property type="match status" value="1"/>
</dbReference>
<dbReference type="Gene3D" id="3.10.105.10">
    <property type="entry name" value="Dipeptide-binding Protein, Domain 3"/>
    <property type="match status" value="1"/>
</dbReference>
<dbReference type="KEGG" id="ahal:FTX54_010300"/>
<dbReference type="GO" id="GO:0043190">
    <property type="term" value="C:ATP-binding cassette (ABC) transporter complex"/>
    <property type="evidence" value="ECO:0007669"/>
    <property type="project" value="InterPro"/>
</dbReference>
<dbReference type="InterPro" id="IPR039424">
    <property type="entry name" value="SBP_5"/>
</dbReference>
<dbReference type="GO" id="GO:1904680">
    <property type="term" value="F:peptide transmembrane transporter activity"/>
    <property type="evidence" value="ECO:0007669"/>
    <property type="project" value="TreeGrafter"/>
</dbReference>
<dbReference type="Proteomes" id="UP000321816">
    <property type="component" value="Chromosome"/>
</dbReference>
<dbReference type="RefSeq" id="WP_147804958.1">
    <property type="nucleotide sequence ID" value="NZ_CP144914.1"/>
</dbReference>
<dbReference type="PIRSF" id="PIRSF002741">
    <property type="entry name" value="MppA"/>
    <property type="match status" value="1"/>
</dbReference>
<keyword evidence="2" id="KW-0813">Transport</keyword>
<evidence type="ECO:0000256" key="5">
    <source>
        <dbReference type="SAM" id="SignalP"/>
    </source>
</evidence>
<dbReference type="PANTHER" id="PTHR30290:SF9">
    <property type="entry name" value="OLIGOPEPTIDE-BINDING PROTEIN APPA"/>
    <property type="match status" value="1"/>
</dbReference>
<dbReference type="InterPro" id="IPR000914">
    <property type="entry name" value="SBP_5_dom"/>
</dbReference>
<dbReference type="CDD" id="cd08499">
    <property type="entry name" value="PBP2_Ylib_like"/>
    <property type="match status" value="1"/>
</dbReference>